<proteinExistence type="predicted"/>
<dbReference type="Proteomes" id="UP000054549">
    <property type="component" value="Unassembled WGS sequence"/>
</dbReference>
<dbReference type="InParanoid" id="A0A0C2WWF4"/>
<organism evidence="1 2">
    <name type="scientific">Amanita muscaria (strain Koide BX008)</name>
    <dbReference type="NCBI Taxonomy" id="946122"/>
    <lineage>
        <taxon>Eukaryota</taxon>
        <taxon>Fungi</taxon>
        <taxon>Dikarya</taxon>
        <taxon>Basidiomycota</taxon>
        <taxon>Agaricomycotina</taxon>
        <taxon>Agaricomycetes</taxon>
        <taxon>Agaricomycetidae</taxon>
        <taxon>Agaricales</taxon>
        <taxon>Pluteineae</taxon>
        <taxon>Amanitaceae</taxon>
        <taxon>Amanita</taxon>
    </lineage>
</organism>
<evidence type="ECO:0000313" key="1">
    <source>
        <dbReference type="EMBL" id="KIL66127.1"/>
    </source>
</evidence>
<protein>
    <submittedName>
        <fullName evidence="1">Uncharacterized protein</fullName>
    </submittedName>
</protein>
<name>A0A0C2WWF4_AMAMK</name>
<keyword evidence="2" id="KW-1185">Reference proteome</keyword>
<dbReference type="EMBL" id="KN818238">
    <property type="protein sequence ID" value="KIL66127.1"/>
    <property type="molecule type" value="Genomic_DNA"/>
</dbReference>
<dbReference type="AlphaFoldDB" id="A0A0C2WWF4"/>
<sequence>MNGDKGPGGGMVATTENQPEYQLSAVDEDEEDLLFAGIMEEYALGTGGEPRTLNEALSGDESDKWRVAVQAELDQIEKL</sequence>
<reference evidence="1 2" key="1">
    <citation type="submission" date="2014-04" db="EMBL/GenBank/DDBJ databases">
        <title>Evolutionary Origins and Diversification of the Mycorrhizal Mutualists.</title>
        <authorList>
            <consortium name="DOE Joint Genome Institute"/>
            <consortium name="Mycorrhizal Genomics Consortium"/>
            <person name="Kohler A."/>
            <person name="Kuo A."/>
            <person name="Nagy L.G."/>
            <person name="Floudas D."/>
            <person name="Copeland A."/>
            <person name="Barry K.W."/>
            <person name="Cichocki N."/>
            <person name="Veneault-Fourrey C."/>
            <person name="LaButti K."/>
            <person name="Lindquist E.A."/>
            <person name="Lipzen A."/>
            <person name="Lundell T."/>
            <person name="Morin E."/>
            <person name="Murat C."/>
            <person name="Riley R."/>
            <person name="Ohm R."/>
            <person name="Sun H."/>
            <person name="Tunlid A."/>
            <person name="Henrissat B."/>
            <person name="Grigoriev I.V."/>
            <person name="Hibbett D.S."/>
            <person name="Martin F."/>
        </authorList>
    </citation>
    <scope>NUCLEOTIDE SEQUENCE [LARGE SCALE GENOMIC DNA]</scope>
    <source>
        <strain evidence="1 2">Koide BX008</strain>
    </source>
</reference>
<accession>A0A0C2WWF4</accession>
<feature type="non-terminal residue" evidence="1">
    <location>
        <position position="79"/>
    </location>
</feature>
<gene>
    <name evidence="1" type="ORF">M378DRAFT_104183</name>
</gene>
<dbReference type="HOGENOM" id="CLU_2612387_0_0_1"/>
<evidence type="ECO:0000313" key="2">
    <source>
        <dbReference type="Proteomes" id="UP000054549"/>
    </source>
</evidence>